<evidence type="ECO:0000256" key="3">
    <source>
        <dbReference type="ARBA" id="ARBA00022605"/>
    </source>
</evidence>
<dbReference type="SUPFAM" id="SSF51735">
    <property type="entry name" value="NAD(P)-binding Rossmann-fold domains"/>
    <property type="match status" value="1"/>
</dbReference>
<name>A0A2S9GUF9_9BURK</name>
<dbReference type="RefSeq" id="WP_207769755.1">
    <property type="nucleotide sequence ID" value="NZ_PUGF01000024.1"/>
</dbReference>
<evidence type="ECO:0000256" key="6">
    <source>
        <dbReference type="ARBA" id="ARBA00023141"/>
    </source>
</evidence>
<sequence>MQNKASQPLDQYAVIGNPVAHSKSPLLHAAFAAQCQQAICYRALLAPPDSFAATVKQFINDGGRGANVTLPFKLEAFNLCTALTPRAQAAGAVNTMCFEGQKIIGDNTDGCGLVSDIVRNAGVTLQGKRILLLGAGGAARGAILPLLECQPAELIIANRSIEKAQQLAEQFSSFGQISSSEFAQIKGQFDVIINATSASIAAQIPPIPDTAYNSNSLAYDMMYSDQPTVFMQHAAKHQAQTRDGWGMLVEQAAEAFYVWRGMRPDTSELLTRNMSRAI</sequence>
<evidence type="ECO:0000256" key="5">
    <source>
        <dbReference type="ARBA" id="ARBA00023002"/>
    </source>
</evidence>
<accession>A0A2S9GUF9</accession>
<evidence type="ECO:0000259" key="10">
    <source>
        <dbReference type="Pfam" id="PF08501"/>
    </source>
</evidence>
<dbReference type="InterPro" id="IPR011342">
    <property type="entry name" value="Shikimate_DH"/>
</dbReference>
<dbReference type="PANTHER" id="PTHR21089:SF1">
    <property type="entry name" value="BIFUNCTIONAL 3-DEHYDROQUINATE DEHYDRATASE_SHIKIMATE DEHYDROGENASE, CHLOROPLASTIC"/>
    <property type="match status" value="1"/>
</dbReference>
<feature type="domain" description="Quinate/shikimate 5-dehydrogenase/glutamyl-tRNA reductase" evidence="9">
    <location>
        <begin position="124"/>
        <end position="199"/>
    </location>
</feature>
<dbReference type="GO" id="GO:0019632">
    <property type="term" value="P:shikimate metabolic process"/>
    <property type="evidence" value="ECO:0007669"/>
    <property type="project" value="InterPro"/>
</dbReference>
<dbReference type="Gene3D" id="3.40.50.720">
    <property type="entry name" value="NAD(P)-binding Rossmann-like Domain"/>
    <property type="match status" value="1"/>
</dbReference>
<feature type="binding site" evidence="8">
    <location>
        <position position="109"/>
    </location>
    <ligand>
        <name>shikimate</name>
        <dbReference type="ChEBI" id="CHEBI:36208"/>
    </ligand>
</feature>
<dbReference type="PANTHER" id="PTHR21089">
    <property type="entry name" value="SHIKIMATE DEHYDROGENASE"/>
    <property type="match status" value="1"/>
</dbReference>
<gene>
    <name evidence="8" type="primary">aroE</name>
    <name evidence="12" type="ORF">S2091_3895</name>
</gene>
<dbReference type="UniPathway" id="UPA00053">
    <property type="reaction ID" value="UER00087"/>
</dbReference>
<evidence type="ECO:0000313" key="12">
    <source>
        <dbReference type="EMBL" id="PRC91350.1"/>
    </source>
</evidence>
<reference evidence="12 13" key="1">
    <citation type="submission" date="2018-02" db="EMBL/GenBank/DDBJ databases">
        <title>Solimicrobium silvestre gen. nov., sp. nov., isolated from alpine forest soil.</title>
        <authorList>
            <person name="Margesin R."/>
            <person name="Albuquerque L."/>
            <person name="Zhang D.-C."/>
            <person name="Froufe H.J.C."/>
            <person name="Severino R."/>
            <person name="Roxo I."/>
            <person name="Egas C."/>
            <person name="Da Costa M.S."/>
        </authorList>
    </citation>
    <scope>NUCLEOTIDE SEQUENCE [LARGE SCALE GENOMIC DNA]</scope>
    <source>
        <strain evidence="12 13">S20-91</strain>
    </source>
</reference>
<keyword evidence="13" id="KW-1185">Reference proteome</keyword>
<feature type="active site" description="Proton acceptor" evidence="8">
    <location>
        <position position="73"/>
    </location>
</feature>
<dbReference type="SUPFAM" id="SSF53223">
    <property type="entry name" value="Aminoacid dehydrogenase-like, N-terminal domain"/>
    <property type="match status" value="1"/>
</dbReference>
<feature type="binding site" evidence="8">
    <location>
        <position position="244"/>
    </location>
    <ligand>
        <name>NADP(+)</name>
        <dbReference type="ChEBI" id="CHEBI:58349"/>
    </ligand>
</feature>
<dbReference type="GO" id="GO:0008652">
    <property type="term" value="P:amino acid biosynthetic process"/>
    <property type="evidence" value="ECO:0007669"/>
    <property type="project" value="UniProtKB-KW"/>
</dbReference>
<keyword evidence="3 8" id="KW-0028">Amino-acid biosynthesis</keyword>
<dbReference type="Proteomes" id="UP000237839">
    <property type="component" value="Unassembled WGS sequence"/>
</dbReference>
<dbReference type="InterPro" id="IPR041121">
    <property type="entry name" value="SDH_C"/>
</dbReference>
<dbReference type="Gene3D" id="3.40.50.10860">
    <property type="entry name" value="Leucine Dehydrogenase, chain A, domain 1"/>
    <property type="match status" value="1"/>
</dbReference>
<keyword evidence="4 8" id="KW-0521">NADP</keyword>
<comment type="subunit">
    <text evidence="8">Homodimer.</text>
</comment>
<evidence type="ECO:0000256" key="1">
    <source>
        <dbReference type="ARBA" id="ARBA00004871"/>
    </source>
</evidence>
<dbReference type="GO" id="GO:0009073">
    <property type="term" value="P:aromatic amino acid family biosynthetic process"/>
    <property type="evidence" value="ECO:0007669"/>
    <property type="project" value="UniProtKB-KW"/>
</dbReference>
<feature type="binding site" evidence="8">
    <location>
        <position position="223"/>
    </location>
    <ligand>
        <name>shikimate</name>
        <dbReference type="ChEBI" id="CHEBI:36208"/>
    </ligand>
</feature>
<evidence type="ECO:0000256" key="4">
    <source>
        <dbReference type="ARBA" id="ARBA00022857"/>
    </source>
</evidence>
<evidence type="ECO:0000259" key="9">
    <source>
        <dbReference type="Pfam" id="PF01488"/>
    </source>
</evidence>
<keyword evidence="5 8" id="KW-0560">Oxidoreductase</keyword>
<dbReference type="InterPro" id="IPR013708">
    <property type="entry name" value="Shikimate_DH-bd_N"/>
</dbReference>
<dbReference type="EC" id="1.1.1.25" evidence="2 8"/>
<organism evidence="12 13">
    <name type="scientific">Solimicrobium silvestre</name>
    <dbReference type="NCBI Taxonomy" id="2099400"/>
    <lineage>
        <taxon>Bacteria</taxon>
        <taxon>Pseudomonadati</taxon>
        <taxon>Pseudomonadota</taxon>
        <taxon>Betaproteobacteria</taxon>
        <taxon>Burkholderiales</taxon>
        <taxon>Oxalobacteraceae</taxon>
        <taxon>Solimicrobium</taxon>
    </lineage>
</organism>
<feature type="binding site" evidence="8">
    <location>
        <position position="69"/>
    </location>
    <ligand>
        <name>shikimate</name>
        <dbReference type="ChEBI" id="CHEBI:36208"/>
    </ligand>
</feature>
<feature type="domain" description="SDH C-terminal" evidence="11">
    <location>
        <begin position="244"/>
        <end position="267"/>
    </location>
</feature>
<comment type="caution">
    <text evidence="12">The sequence shown here is derived from an EMBL/GenBank/DDBJ whole genome shotgun (WGS) entry which is preliminary data.</text>
</comment>
<dbReference type="InterPro" id="IPR022893">
    <property type="entry name" value="Shikimate_DH_fam"/>
</dbReference>
<dbReference type="EMBL" id="PUGF01000024">
    <property type="protein sequence ID" value="PRC91350.1"/>
    <property type="molecule type" value="Genomic_DNA"/>
</dbReference>
<dbReference type="CDD" id="cd01065">
    <property type="entry name" value="NAD_bind_Shikimate_DH"/>
    <property type="match status" value="1"/>
</dbReference>
<dbReference type="Pfam" id="PF01488">
    <property type="entry name" value="Shikimate_DH"/>
    <property type="match status" value="1"/>
</dbReference>
<protein>
    <recommendedName>
        <fullName evidence="2 8">Shikimate dehydrogenase (NADP(+))</fullName>
        <shortName evidence="8">SDH</shortName>
        <ecNumber evidence="2 8">1.1.1.25</ecNumber>
    </recommendedName>
</protein>
<dbReference type="Pfam" id="PF18317">
    <property type="entry name" value="SDH_C"/>
    <property type="match status" value="1"/>
</dbReference>
<evidence type="ECO:0000256" key="2">
    <source>
        <dbReference type="ARBA" id="ARBA00012962"/>
    </source>
</evidence>
<feature type="binding site" evidence="8">
    <location>
        <position position="94"/>
    </location>
    <ligand>
        <name>shikimate</name>
        <dbReference type="ChEBI" id="CHEBI:36208"/>
    </ligand>
</feature>
<evidence type="ECO:0000313" key="13">
    <source>
        <dbReference type="Proteomes" id="UP000237839"/>
    </source>
</evidence>
<comment type="similarity">
    <text evidence="8">Belongs to the shikimate dehydrogenase family.</text>
</comment>
<feature type="binding site" evidence="8">
    <location>
        <begin position="134"/>
        <end position="138"/>
    </location>
    <ligand>
        <name>NADP(+)</name>
        <dbReference type="ChEBI" id="CHEBI:58349"/>
    </ligand>
</feature>
<dbReference type="InterPro" id="IPR046346">
    <property type="entry name" value="Aminoacid_DH-like_N_sf"/>
</dbReference>
<keyword evidence="6 8" id="KW-0057">Aromatic amino acid biosynthesis</keyword>
<dbReference type="Pfam" id="PF08501">
    <property type="entry name" value="Shikimate_dh_N"/>
    <property type="match status" value="1"/>
</dbReference>
<dbReference type="HAMAP" id="MF_00222">
    <property type="entry name" value="Shikimate_DH_AroE"/>
    <property type="match status" value="1"/>
</dbReference>
<dbReference type="NCBIfam" id="TIGR00507">
    <property type="entry name" value="aroE"/>
    <property type="match status" value="1"/>
</dbReference>
<dbReference type="GO" id="GO:0004764">
    <property type="term" value="F:shikimate 3-dehydrogenase (NADP+) activity"/>
    <property type="evidence" value="ECO:0007669"/>
    <property type="project" value="UniProtKB-UniRule"/>
</dbReference>
<dbReference type="AlphaFoldDB" id="A0A2S9GUF9"/>
<dbReference type="FunFam" id="3.40.50.10860:FF:000006">
    <property type="entry name" value="Shikimate dehydrogenase (NADP(+))"/>
    <property type="match status" value="1"/>
</dbReference>
<feature type="binding site" evidence="8">
    <location>
        <begin position="22"/>
        <end position="24"/>
    </location>
    <ligand>
        <name>shikimate</name>
        <dbReference type="ChEBI" id="CHEBI:36208"/>
    </ligand>
</feature>
<evidence type="ECO:0000256" key="7">
    <source>
        <dbReference type="ARBA" id="ARBA00049442"/>
    </source>
</evidence>
<dbReference type="GO" id="GO:0009423">
    <property type="term" value="P:chorismate biosynthetic process"/>
    <property type="evidence" value="ECO:0007669"/>
    <property type="project" value="UniProtKB-UniRule"/>
</dbReference>
<feature type="domain" description="Shikimate dehydrogenase substrate binding N-terminal" evidence="10">
    <location>
        <begin position="14"/>
        <end position="95"/>
    </location>
</feature>
<comment type="pathway">
    <text evidence="1 8">Metabolic intermediate biosynthesis; chorismate biosynthesis; chorismate from D-erythrose 4-phosphate and phosphoenolpyruvate: step 4/7.</text>
</comment>
<dbReference type="GO" id="GO:0050661">
    <property type="term" value="F:NADP binding"/>
    <property type="evidence" value="ECO:0007669"/>
    <property type="project" value="InterPro"/>
</dbReference>
<proteinExistence type="inferred from homology"/>
<dbReference type="InterPro" id="IPR006151">
    <property type="entry name" value="Shikm_DH/Glu-tRNA_Rdtase"/>
</dbReference>
<dbReference type="GO" id="GO:0005829">
    <property type="term" value="C:cytosol"/>
    <property type="evidence" value="ECO:0007669"/>
    <property type="project" value="TreeGrafter"/>
</dbReference>
<comment type="catalytic activity">
    <reaction evidence="7 8">
        <text>shikimate + NADP(+) = 3-dehydroshikimate + NADPH + H(+)</text>
        <dbReference type="Rhea" id="RHEA:17737"/>
        <dbReference type="ChEBI" id="CHEBI:15378"/>
        <dbReference type="ChEBI" id="CHEBI:16630"/>
        <dbReference type="ChEBI" id="CHEBI:36208"/>
        <dbReference type="ChEBI" id="CHEBI:57783"/>
        <dbReference type="ChEBI" id="CHEBI:58349"/>
        <dbReference type="EC" id="1.1.1.25"/>
    </reaction>
</comment>
<comment type="function">
    <text evidence="8">Involved in the biosynthesis of the chorismate, which leads to the biosynthesis of aromatic amino acids. Catalyzes the reversible NADPH linked reduction of 3-dehydroshikimate (DHSA) to yield shikimate (SA).</text>
</comment>
<evidence type="ECO:0000259" key="11">
    <source>
        <dbReference type="Pfam" id="PF18317"/>
    </source>
</evidence>
<feature type="binding site" evidence="8">
    <location>
        <position position="221"/>
    </location>
    <ligand>
        <name>NADP(+)</name>
        <dbReference type="ChEBI" id="CHEBI:58349"/>
    </ligand>
</feature>
<dbReference type="NCBIfam" id="NF001310">
    <property type="entry name" value="PRK00258.1-2"/>
    <property type="match status" value="1"/>
</dbReference>
<evidence type="ECO:0000256" key="8">
    <source>
        <dbReference type="HAMAP-Rule" id="MF_00222"/>
    </source>
</evidence>
<feature type="binding site" evidence="8">
    <location>
        <position position="251"/>
    </location>
    <ligand>
        <name>shikimate</name>
        <dbReference type="ChEBI" id="CHEBI:36208"/>
    </ligand>
</feature>
<comment type="caution">
    <text evidence="8">Lacks conserved residue(s) required for the propagation of feature annotation.</text>
</comment>
<dbReference type="InterPro" id="IPR036291">
    <property type="entry name" value="NAD(P)-bd_dom_sf"/>
</dbReference>